<keyword evidence="4" id="KW-1185">Reference proteome</keyword>
<dbReference type="AlphaFoldDB" id="A0A1H8VZN3"/>
<accession>A0A1H8VZN3</accession>
<evidence type="ECO:0000313" key="4">
    <source>
        <dbReference type="Proteomes" id="UP000198939"/>
    </source>
</evidence>
<dbReference type="EMBL" id="FNXB01000064">
    <property type="protein sequence ID" value="SEI20022.1"/>
    <property type="molecule type" value="Genomic_DNA"/>
</dbReference>
<reference evidence="1" key="1">
    <citation type="submission" date="2016-10" db="EMBL/GenBank/DDBJ databases">
        <authorList>
            <person name="de Groot N.N."/>
        </authorList>
    </citation>
    <scope>NUCLEOTIDE SEQUENCE [LARGE SCALE GENOMIC DNA]</scope>
    <source>
        <strain evidence="1">CCBAU85039</strain>
    </source>
</reference>
<reference evidence="3" key="2">
    <citation type="submission" date="2016-10" db="EMBL/GenBank/DDBJ databases">
        <authorList>
            <person name="Wibberg D."/>
        </authorList>
    </citation>
    <scope>NUCLEOTIDE SEQUENCE [LARGE SCALE GENOMIC DNA]</scope>
</reference>
<reference evidence="2 4" key="3">
    <citation type="submission" date="2016-10" db="EMBL/GenBank/DDBJ databases">
        <authorList>
            <person name="Varghese N."/>
            <person name="Submissions S."/>
        </authorList>
    </citation>
    <scope>NUCLEOTIDE SEQUENCE [LARGE SCALE GENOMIC DNA]</scope>
    <source>
        <strain evidence="2 4">CGMCC 1.7071</strain>
    </source>
</reference>
<evidence type="ECO:0000313" key="3">
    <source>
        <dbReference type="Proteomes" id="UP000183063"/>
    </source>
</evidence>
<name>A0A1H8VZN3_9HYPH</name>
<evidence type="ECO:0000313" key="1">
    <source>
        <dbReference type="EMBL" id="SEI20022.1"/>
    </source>
</evidence>
<evidence type="ECO:0000313" key="2">
    <source>
        <dbReference type="EMBL" id="SEP20859.1"/>
    </source>
</evidence>
<protein>
    <submittedName>
        <fullName evidence="1">Uncharacterized protein</fullName>
    </submittedName>
</protein>
<sequence length="61" mass="7024">MDQVKCPYPVCRLFLNELKQTDVIAQVTEDNNLCEAIITCCREKSMTRTRSAILPYHLHGI</sequence>
<organism evidence="1 3">
    <name type="scientific">Rhizobium tibeticum</name>
    <dbReference type="NCBI Taxonomy" id="501024"/>
    <lineage>
        <taxon>Bacteria</taxon>
        <taxon>Pseudomonadati</taxon>
        <taxon>Pseudomonadota</taxon>
        <taxon>Alphaproteobacteria</taxon>
        <taxon>Hyphomicrobiales</taxon>
        <taxon>Rhizobiaceae</taxon>
        <taxon>Rhizobium/Agrobacterium group</taxon>
        <taxon>Rhizobium</taxon>
    </lineage>
</organism>
<dbReference type="EMBL" id="FOCV01000050">
    <property type="protein sequence ID" value="SEP20859.1"/>
    <property type="molecule type" value="Genomic_DNA"/>
</dbReference>
<gene>
    <name evidence="1" type="ORF">RTCCBAU85039_6297</name>
    <name evidence="2" type="ORF">SAMN05216228_10509</name>
</gene>
<dbReference type="Proteomes" id="UP000183063">
    <property type="component" value="Unassembled WGS sequence"/>
</dbReference>
<dbReference type="Proteomes" id="UP000198939">
    <property type="component" value="Unassembled WGS sequence"/>
</dbReference>
<proteinExistence type="predicted"/>